<evidence type="ECO:0000313" key="16">
    <source>
        <dbReference type="Ensembl" id="ENSCLAP00000003000.1"/>
    </source>
</evidence>
<comment type="similarity">
    <text evidence="2">Belongs to the major facilitator superfamily. Sodium/anion cotransporter family.</text>
</comment>
<dbReference type="GO" id="GO:0015293">
    <property type="term" value="F:symporter activity"/>
    <property type="evidence" value="ECO:0007669"/>
    <property type="project" value="UniProtKB-KW"/>
</dbReference>
<feature type="transmembrane region" description="Helical" evidence="14">
    <location>
        <begin position="397"/>
        <end position="417"/>
    </location>
</feature>
<dbReference type="InterPro" id="IPR020846">
    <property type="entry name" value="MFS_dom"/>
</dbReference>
<dbReference type="GeneTree" id="ENSGT00940000162346"/>
<evidence type="ECO:0000256" key="11">
    <source>
        <dbReference type="ARBA" id="ARBA00023180"/>
    </source>
</evidence>
<dbReference type="SUPFAM" id="SSF103473">
    <property type="entry name" value="MFS general substrate transporter"/>
    <property type="match status" value="1"/>
</dbReference>
<feature type="transmembrane region" description="Helical" evidence="14">
    <location>
        <begin position="363"/>
        <end position="385"/>
    </location>
</feature>
<dbReference type="Proteomes" id="UP000694398">
    <property type="component" value="Unassembled WGS sequence"/>
</dbReference>
<dbReference type="OMA" id="TAQHEIW"/>
<evidence type="ECO:0000256" key="3">
    <source>
        <dbReference type="ARBA" id="ARBA00022448"/>
    </source>
</evidence>
<feature type="domain" description="Major facilitator superfamily (MFS) profile" evidence="15">
    <location>
        <begin position="14"/>
        <end position="452"/>
    </location>
</feature>
<dbReference type="FunFam" id="1.20.1250.20:FF:000060">
    <property type="entry name" value="Solute carrier family 17 member 3"/>
    <property type="match status" value="1"/>
</dbReference>
<evidence type="ECO:0000256" key="4">
    <source>
        <dbReference type="ARBA" id="ARBA00022475"/>
    </source>
</evidence>
<protein>
    <submittedName>
        <fullName evidence="16">Solute carrier family 17 member 1</fullName>
    </submittedName>
</protein>
<keyword evidence="10 14" id="KW-0472">Membrane</keyword>
<evidence type="ECO:0000256" key="7">
    <source>
        <dbReference type="ARBA" id="ARBA00022989"/>
    </source>
</evidence>
<evidence type="ECO:0000256" key="14">
    <source>
        <dbReference type="SAM" id="Phobius"/>
    </source>
</evidence>
<keyword evidence="9" id="KW-0406">Ion transport</keyword>
<evidence type="ECO:0000256" key="10">
    <source>
        <dbReference type="ARBA" id="ARBA00023136"/>
    </source>
</evidence>
<keyword evidence="4" id="KW-1003">Cell membrane</keyword>
<keyword evidence="3" id="KW-0813">Transport</keyword>
<sequence length="464" mass="51573">MENQLPPKKVPGFCSLRYGVSLLLHFCNGAIMTQRVCLSLTMVVMVNDTWGLTNVSSRENPGNIMNPVYNWSPAIQGIILSSIFYGIVIVQIPIGYLSGIYSIKNMVACGLFLSSVLTLCIPPAAQVGETLVIVCRIVQGMAQGTIATAQHHIWVRWAPPLERGRLTSISVSGVMLGPFIVLLVTGLICDLLGWPLVFYIFGVYGCVLCVFWFVLFYDDPKDHPYISIREKEYILSSLAQQDSSSSVTTLPIKAMLQSLPLWAISLCNFALLWTNNFVVTYTPTFINSVLHVDVKENGLLSSLPFLLSYIIGILGGYMGDFLLSRNILSTISVRKLFTILGMFLPVVFNMCMLYLSFNFYSAIIFLILAHSTSSFVLSGVFINVLDIAPRYYGFLRGTTSLIGMIGGILSSTVSGLILNEDPETSWYKIYFLMSSISVITLIFYLIFAKAEIQDWAKEIQDTRL</sequence>
<dbReference type="PANTHER" id="PTHR11662:SF26">
    <property type="entry name" value="SODIUM-DEPENDENT PHOSPHATE TRANSPORT PROTEIN 1"/>
    <property type="match status" value="1"/>
</dbReference>
<evidence type="ECO:0000313" key="17">
    <source>
        <dbReference type="Proteomes" id="UP000694398"/>
    </source>
</evidence>
<evidence type="ECO:0000256" key="9">
    <source>
        <dbReference type="ARBA" id="ARBA00023065"/>
    </source>
</evidence>
<keyword evidence="11" id="KW-0325">Glycoprotein</keyword>
<dbReference type="InterPro" id="IPR011701">
    <property type="entry name" value="MFS"/>
</dbReference>
<gene>
    <name evidence="16" type="primary">SLC17A1</name>
</gene>
<proteinExistence type="inferred from homology"/>
<dbReference type="GO" id="GO:0015747">
    <property type="term" value="P:urate transport"/>
    <property type="evidence" value="ECO:0007669"/>
    <property type="project" value="Ensembl"/>
</dbReference>
<keyword evidence="12" id="KW-0739">Sodium transport</keyword>
<feature type="transmembrane region" description="Helical" evidence="14">
    <location>
        <begin position="429"/>
        <end position="447"/>
    </location>
</feature>
<dbReference type="AlphaFoldDB" id="A0A8C2UNT8"/>
<dbReference type="FunFam" id="1.20.1250.20:FF:000003">
    <property type="entry name" value="Solute carrier family 17 member 3"/>
    <property type="match status" value="1"/>
</dbReference>
<dbReference type="Pfam" id="PF07690">
    <property type="entry name" value="MFS_1"/>
    <property type="match status" value="1"/>
</dbReference>
<keyword evidence="8" id="KW-0915">Sodium</keyword>
<evidence type="ECO:0000256" key="1">
    <source>
        <dbReference type="ARBA" id="ARBA00004424"/>
    </source>
</evidence>
<dbReference type="Ensembl" id="ENSCLAT00000003062.1">
    <property type="protein sequence ID" value="ENSCLAP00000003000.1"/>
    <property type="gene ID" value="ENSCLAG00000002155.1"/>
</dbReference>
<evidence type="ECO:0000256" key="6">
    <source>
        <dbReference type="ARBA" id="ARBA00022847"/>
    </source>
</evidence>
<dbReference type="GO" id="GO:0044341">
    <property type="term" value="P:sodium-dependent phosphate transport"/>
    <property type="evidence" value="ECO:0007669"/>
    <property type="project" value="Ensembl"/>
</dbReference>
<dbReference type="GeneID" id="102029082"/>
<dbReference type="RefSeq" id="XP_005403396.1">
    <property type="nucleotide sequence ID" value="XM_005403339.1"/>
</dbReference>
<name>A0A8C2UNT8_CHILA</name>
<keyword evidence="7 14" id="KW-1133">Transmembrane helix</keyword>
<feature type="transmembrane region" description="Helical" evidence="14">
    <location>
        <begin position="74"/>
        <end position="94"/>
    </location>
</feature>
<keyword evidence="5 14" id="KW-0812">Transmembrane</keyword>
<feature type="transmembrane region" description="Helical" evidence="14">
    <location>
        <begin position="299"/>
        <end position="324"/>
    </location>
</feature>
<keyword evidence="6" id="KW-0769">Symport</keyword>
<feature type="transmembrane region" description="Helical" evidence="14">
    <location>
        <begin position="194"/>
        <end position="217"/>
    </location>
</feature>
<dbReference type="CDD" id="cd17318">
    <property type="entry name" value="MFS_SLC17"/>
    <property type="match status" value="1"/>
</dbReference>
<reference evidence="16" key="1">
    <citation type="submission" date="2025-08" db="UniProtKB">
        <authorList>
            <consortium name="Ensembl"/>
        </authorList>
    </citation>
    <scope>IDENTIFICATION</scope>
</reference>
<dbReference type="GO" id="GO:0006814">
    <property type="term" value="P:sodium ion transport"/>
    <property type="evidence" value="ECO:0007669"/>
    <property type="project" value="UniProtKB-KW"/>
</dbReference>
<evidence type="ECO:0000256" key="12">
    <source>
        <dbReference type="ARBA" id="ARBA00023201"/>
    </source>
</evidence>
<evidence type="ECO:0000259" key="15">
    <source>
        <dbReference type="PROSITE" id="PS50850"/>
    </source>
</evidence>
<dbReference type="CTD" id="6568"/>
<evidence type="ECO:0000256" key="5">
    <source>
        <dbReference type="ARBA" id="ARBA00022692"/>
    </source>
</evidence>
<organism evidence="16 17">
    <name type="scientific">Chinchilla lanigera</name>
    <name type="common">Long-tailed chinchilla</name>
    <name type="synonym">Chinchilla villidera</name>
    <dbReference type="NCBI Taxonomy" id="34839"/>
    <lineage>
        <taxon>Eukaryota</taxon>
        <taxon>Metazoa</taxon>
        <taxon>Chordata</taxon>
        <taxon>Craniata</taxon>
        <taxon>Vertebrata</taxon>
        <taxon>Euteleostomi</taxon>
        <taxon>Mammalia</taxon>
        <taxon>Eutheria</taxon>
        <taxon>Euarchontoglires</taxon>
        <taxon>Glires</taxon>
        <taxon>Rodentia</taxon>
        <taxon>Hystricomorpha</taxon>
        <taxon>Chinchillidae</taxon>
        <taxon>Chinchilla</taxon>
    </lineage>
</organism>
<evidence type="ECO:0000256" key="8">
    <source>
        <dbReference type="ARBA" id="ARBA00023053"/>
    </source>
</evidence>
<feature type="transmembrane region" description="Helical" evidence="14">
    <location>
        <begin position="259"/>
        <end position="279"/>
    </location>
</feature>
<evidence type="ECO:0000256" key="2">
    <source>
        <dbReference type="ARBA" id="ARBA00008586"/>
    </source>
</evidence>
<dbReference type="OrthoDB" id="2985014at2759"/>
<dbReference type="PROSITE" id="PS50850">
    <property type="entry name" value="MFS"/>
    <property type="match status" value="1"/>
</dbReference>
<dbReference type="GO" id="GO:0006820">
    <property type="term" value="P:monoatomic anion transport"/>
    <property type="evidence" value="ECO:0007669"/>
    <property type="project" value="TreeGrafter"/>
</dbReference>
<keyword evidence="17" id="KW-1185">Reference proteome</keyword>
<evidence type="ECO:0000256" key="13">
    <source>
        <dbReference type="ARBA" id="ARBA00035839"/>
    </source>
</evidence>
<dbReference type="GO" id="GO:0046415">
    <property type="term" value="P:urate metabolic process"/>
    <property type="evidence" value="ECO:0007669"/>
    <property type="project" value="Ensembl"/>
</dbReference>
<feature type="transmembrane region" description="Helical" evidence="14">
    <location>
        <begin position="166"/>
        <end position="188"/>
    </location>
</feature>
<accession>A0A8C2UNT8</accession>
<dbReference type="Gene3D" id="1.20.1250.20">
    <property type="entry name" value="MFS general substrate transporter like domains"/>
    <property type="match status" value="2"/>
</dbReference>
<dbReference type="PANTHER" id="PTHR11662">
    <property type="entry name" value="SOLUTE CARRIER FAMILY 17"/>
    <property type="match status" value="1"/>
</dbReference>
<dbReference type="GO" id="GO:0016324">
    <property type="term" value="C:apical plasma membrane"/>
    <property type="evidence" value="ECO:0007669"/>
    <property type="project" value="UniProtKB-SubCell"/>
</dbReference>
<comment type="subcellular location">
    <subcellularLocation>
        <location evidence="1">Apical cell membrane</location>
        <topology evidence="1">Multi-pass membrane protein</topology>
    </subcellularLocation>
</comment>
<dbReference type="InterPro" id="IPR036259">
    <property type="entry name" value="MFS_trans_sf"/>
</dbReference>
<reference evidence="16" key="2">
    <citation type="submission" date="2025-09" db="UniProtKB">
        <authorList>
            <consortium name="Ensembl"/>
        </authorList>
    </citation>
    <scope>IDENTIFICATION</scope>
</reference>
<comment type="catalytic activity">
    <reaction evidence="13">
        <text>3 Na(+)(out) + phosphate(out) = 3 Na(+)(in) + phosphate(in)</text>
        <dbReference type="Rhea" id="RHEA:71255"/>
        <dbReference type="ChEBI" id="CHEBI:29101"/>
        <dbReference type="ChEBI" id="CHEBI:43474"/>
    </reaction>
</comment>
<dbReference type="InterPro" id="IPR050382">
    <property type="entry name" value="MFS_Na/Anion_cotransporter"/>
</dbReference>
<feature type="transmembrane region" description="Helical" evidence="14">
    <location>
        <begin position="336"/>
        <end position="357"/>
    </location>
</feature>